<dbReference type="InterPro" id="IPR027417">
    <property type="entry name" value="P-loop_NTPase"/>
</dbReference>
<name>Q09DS8_STIAD</name>
<organism evidence="12 14">
    <name type="scientific">Stigmatella aurantiaca (strain DW4/3-1)</name>
    <dbReference type="NCBI Taxonomy" id="378806"/>
    <lineage>
        <taxon>Bacteria</taxon>
        <taxon>Pseudomonadati</taxon>
        <taxon>Myxococcota</taxon>
        <taxon>Myxococcia</taxon>
        <taxon>Myxococcales</taxon>
        <taxon>Cystobacterineae</taxon>
        <taxon>Archangiaceae</taxon>
        <taxon>Stigmatella</taxon>
    </lineage>
</organism>
<evidence type="ECO:0000256" key="2">
    <source>
        <dbReference type="ARBA" id="ARBA00022475"/>
    </source>
</evidence>
<keyword evidence="3" id="KW-0410">Iron transport</keyword>
<evidence type="ECO:0000313" key="14">
    <source>
        <dbReference type="Proteomes" id="UP000032702"/>
    </source>
</evidence>
<keyword evidence="8" id="KW-0472">Membrane</keyword>
<dbReference type="SMART" id="SM00382">
    <property type="entry name" value="AAA"/>
    <property type="match status" value="1"/>
</dbReference>
<dbReference type="InterPro" id="IPR015853">
    <property type="entry name" value="ABC_transpr_FbpC"/>
</dbReference>
<evidence type="ECO:0000256" key="5">
    <source>
        <dbReference type="ARBA" id="ARBA00022840"/>
    </source>
</evidence>
<dbReference type="CDD" id="cd03259">
    <property type="entry name" value="ABC_Carb_Solutes_like"/>
    <property type="match status" value="1"/>
</dbReference>
<keyword evidence="5 12" id="KW-0067">ATP-binding</keyword>
<proteinExistence type="predicted"/>
<keyword evidence="13" id="KW-1185">Reference proteome</keyword>
<protein>
    <submittedName>
        <fullName evidence="11">Iron ABC transporter, ATP-binding protein</fullName>
    </submittedName>
    <submittedName>
        <fullName evidence="12">Iron(III)-transport ATP-binding protein SfuC</fullName>
    </submittedName>
</protein>
<evidence type="ECO:0000313" key="11">
    <source>
        <dbReference type="EMBL" id="ADO75239.1"/>
    </source>
</evidence>
<dbReference type="PROSITE" id="PS00211">
    <property type="entry name" value="ABC_TRANSPORTER_1"/>
    <property type="match status" value="1"/>
</dbReference>
<dbReference type="HOGENOM" id="CLU_000604_1_1_7"/>
<dbReference type="EMBL" id="AAMD01000002">
    <property type="protein sequence ID" value="EAU69865.1"/>
    <property type="molecule type" value="Genomic_DNA"/>
</dbReference>
<dbReference type="RefSeq" id="WP_002609506.1">
    <property type="nucleotide sequence ID" value="NC_014623.1"/>
</dbReference>
<dbReference type="AlphaFoldDB" id="Q09DS8"/>
<dbReference type="GO" id="GO:0043190">
    <property type="term" value="C:ATP-binding cassette (ABC) transporter complex"/>
    <property type="evidence" value="ECO:0007669"/>
    <property type="project" value="InterPro"/>
</dbReference>
<dbReference type="EMBL" id="CP002271">
    <property type="protein sequence ID" value="ADO75239.1"/>
    <property type="molecule type" value="Genomic_DNA"/>
</dbReference>
<dbReference type="KEGG" id="sur:STAUR_7484"/>
<evidence type="ECO:0000313" key="12">
    <source>
        <dbReference type="EMBL" id="EAU69865.1"/>
    </source>
</evidence>
<dbReference type="InterPro" id="IPR008995">
    <property type="entry name" value="Mo/tungstate-bd_C_term_dom"/>
</dbReference>
<dbReference type="OrthoDB" id="9809450at2"/>
<keyword evidence="7" id="KW-0406">Ion transport</keyword>
<gene>
    <name evidence="11" type="ordered locus">STAUR_7484</name>
    <name evidence="12" type="ORF">STIAU_5596</name>
</gene>
<dbReference type="InterPro" id="IPR003593">
    <property type="entry name" value="AAA+_ATPase"/>
</dbReference>
<dbReference type="PANTHER" id="PTHR42781:SF4">
    <property type="entry name" value="SPERMIDINE_PUTRESCINE IMPORT ATP-BINDING PROTEIN POTA"/>
    <property type="match status" value="1"/>
</dbReference>
<feature type="domain" description="ABC transporter" evidence="10">
    <location>
        <begin position="4"/>
        <end position="238"/>
    </location>
</feature>
<evidence type="ECO:0000256" key="9">
    <source>
        <dbReference type="SAM" id="MobiDB-lite"/>
    </source>
</evidence>
<keyword evidence="4" id="KW-0547">Nucleotide-binding</keyword>
<dbReference type="GO" id="GO:0005524">
    <property type="term" value="F:ATP binding"/>
    <property type="evidence" value="ECO:0007669"/>
    <property type="project" value="UniProtKB-KW"/>
</dbReference>
<dbReference type="GO" id="GO:0015408">
    <property type="term" value="F:ABC-type ferric iron transporter activity"/>
    <property type="evidence" value="ECO:0007669"/>
    <property type="project" value="InterPro"/>
</dbReference>
<evidence type="ECO:0000259" key="10">
    <source>
        <dbReference type="PROSITE" id="PS50893"/>
    </source>
</evidence>
<evidence type="ECO:0000256" key="6">
    <source>
        <dbReference type="ARBA" id="ARBA00023004"/>
    </source>
</evidence>
<dbReference type="SUPFAM" id="SSF52540">
    <property type="entry name" value="P-loop containing nucleoside triphosphate hydrolases"/>
    <property type="match status" value="1"/>
</dbReference>
<evidence type="ECO:0000256" key="1">
    <source>
        <dbReference type="ARBA" id="ARBA00022448"/>
    </source>
</evidence>
<dbReference type="SUPFAM" id="SSF50331">
    <property type="entry name" value="MOP-like"/>
    <property type="match status" value="1"/>
</dbReference>
<accession>Q09DS8</accession>
<evidence type="ECO:0000313" key="13">
    <source>
        <dbReference type="Proteomes" id="UP000001351"/>
    </source>
</evidence>
<dbReference type="Proteomes" id="UP000001351">
    <property type="component" value="Chromosome"/>
</dbReference>
<feature type="compositionally biased region" description="Pro residues" evidence="9">
    <location>
        <begin position="352"/>
        <end position="363"/>
    </location>
</feature>
<evidence type="ECO:0000256" key="7">
    <source>
        <dbReference type="ARBA" id="ARBA00023065"/>
    </source>
</evidence>
<dbReference type="Pfam" id="PF08402">
    <property type="entry name" value="TOBE_2"/>
    <property type="match status" value="1"/>
</dbReference>
<dbReference type="Gene3D" id="3.40.50.300">
    <property type="entry name" value="P-loop containing nucleotide triphosphate hydrolases"/>
    <property type="match status" value="1"/>
</dbReference>
<keyword evidence="6" id="KW-0408">Iron</keyword>
<dbReference type="InterPro" id="IPR017871">
    <property type="entry name" value="ABC_transporter-like_CS"/>
</dbReference>
<feature type="region of interest" description="Disordered" evidence="9">
    <location>
        <begin position="341"/>
        <end position="363"/>
    </location>
</feature>
<dbReference type="InterPro" id="IPR003439">
    <property type="entry name" value="ABC_transporter-like_ATP-bd"/>
</dbReference>
<dbReference type="InterPro" id="IPR050093">
    <property type="entry name" value="ABC_SmlMolc_Importer"/>
</dbReference>
<dbReference type="PATRIC" id="fig|378806.16.peg.9379"/>
<dbReference type="PROSITE" id="PS50893">
    <property type="entry name" value="ABC_TRANSPORTER_2"/>
    <property type="match status" value="1"/>
</dbReference>
<sequence length="363" mass="38363">MPLLSLDHVTLRYTAGGTAAVDGLCLELAPGETLALVGPSGCGKTTTLRLVAGFERPETGTVTLEGRLLSGPDAFLPPDQRRVGMVFQDFALFPHLSVLDNVTFGLDALPRREQVARARAMLELFGLGGFEARMPHALSGGQQQRVALARALAPGPRVLLLDEPFSSLDAALRATTRSEVRRVLKSLETAVVLVTHDQQEAMAFADRLAVMRAGKVEQAGTPEAVYTTPRNAFVAWFLGGTNLVPGSAFGNGARTALGILPLQGEAKGPVLLSLRPESLRLVPDRDVVAVGGALRAEVLSREFQGPGVEFTAGCAGMELTVRGGPESPLRPGDRARLEVTGKAVVLEDPPPDARPPPEVPGVR</sequence>
<dbReference type="PANTHER" id="PTHR42781">
    <property type="entry name" value="SPERMIDINE/PUTRESCINE IMPORT ATP-BINDING PROTEIN POTA"/>
    <property type="match status" value="1"/>
</dbReference>
<keyword evidence="1" id="KW-0813">Transport</keyword>
<reference evidence="12 14" key="1">
    <citation type="submission" date="2006-04" db="EMBL/GenBank/DDBJ databases">
        <authorList>
            <person name="Nierman W.C."/>
        </authorList>
    </citation>
    <scope>NUCLEOTIDE SEQUENCE [LARGE SCALE GENOMIC DNA]</scope>
    <source>
        <strain evidence="12 14">DW4/3-1</strain>
    </source>
</reference>
<dbReference type="STRING" id="378806.STAUR_7484"/>
<dbReference type="InterPro" id="IPR013611">
    <property type="entry name" value="Transp-assoc_OB_typ2"/>
</dbReference>
<evidence type="ECO:0000256" key="3">
    <source>
        <dbReference type="ARBA" id="ARBA00022496"/>
    </source>
</evidence>
<dbReference type="GO" id="GO:0016887">
    <property type="term" value="F:ATP hydrolysis activity"/>
    <property type="evidence" value="ECO:0007669"/>
    <property type="project" value="InterPro"/>
</dbReference>
<dbReference type="GO" id="GO:0015697">
    <property type="term" value="P:quaternary ammonium group transport"/>
    <property type="evidence" value="ECO:0007669"/>
    <property type="project" value="UniProtKB-ARBA"/>
</dbReference>
<dbReference type="Pfam" id="PF00005">
    <property type="entry name" value="ABC_tran"/>
    <property type="match status" value="1"/>
</dbReference>
<keyword evidence="2" id="KW-1003">Cell membrane</keyword>
<evidence type="ECO:0000256" key="4">
    <source>
        <dbReference type="ARBA" id="ARBA00022741"/>
    </source>
</evidence>
<dbReference type="Proteomes" id="UP000032702">
    <property type="component" value="Unassembled WGS sequence"/>
</dbReference>
<dbReference type="FunFam" id="3.40.50.300:FF:000425">
    <property type="entry name" value="Probable ABC transporter, ATP-binding subunit"/>
    <property type="match status" value="1"/>
</dbReference>
<dbReference type="eggNOG" id="COG3842">
    <property type="taxonomic scope" value="Bacteria"/>
</dbReference>
<reference evidence="11 13" key="2">
    <citation type="journal article" date="2011" name="Mol. Biol. Evol.">
        <title>Comparative genomic analysis of fruiting body formation in Myxococcales.</title>
        <authorList>
            <person name="Huntley S."/>
            <person name="Hamann N."/>
            <person name="Wegener-Feldbrugge S."/>
            <person name="Treuner-Lange A."/>
            <person name="Kube M."/>
            <person name="Reinhardt R."/>
            <person name="Klages S."/>
            <person name="Muller R."/>
            <person name="Ronning C.M."/>
            <person name="Nierman W.C."/>
            <person name="Sogaard-Andersen L."/>
        </authorList>
    </citation>
    <scope>NUCLEOTIDE SEQUENCE [LARGE SCALE GENOMIC DNA]</scope>
    <source>
        <strain evidence="11 13">DW4/3-1</strain>
    </source>
</reference>
<evidence type="ECO:0000256" key="8">
    <source>
        <dbReference type="ARBA" id="ARBA00023136"/>
    </source>
</evidence>